<sequence>MKKVEFVFIPLPLIGHLVPTVELAKLLVDRDDRFSITLLIMKLPIGNSVVTNFLHSVSASVSGSIRFVHLPEPGSDSSNSDPSSSSRGPFVHNLIENQKPLVRDAVHQLVQSGESGRLGGIVVDLTCTSMIDLANELGVPSYVFFTCSAALLALIFHLQSLKDHQGVDVTEFGDSDIELVVPGFVNSVPARVLPAAAVDKEGGGSTVFLDRPRRFRETKGILVNTFIELESHAINSFGNGTTPPVYPVGPLLNLKHDQNRELDVIHWLDDQPPSSVVFLCFGSLAAFNKGQIMEIANGLENSGFRFVWTLRGPPPKDDIASSDYTDFDEVLPKGFLNRTFGVGKIIGWAPQMDILSHHAIGGFISHCGWNSILESIWYGVPIATWPMDAEQQLNAFQMVRELGIAIEIKLDNKKNVSDLVNAQEVESKIKSLMDSSSDVKRKGKEMREKCVQALMKGGSSNNYLQCLIEDMISNM</sequence>
<name>A0A438E4R0_VITVI</name>
<evidence type="ECO:0000256" key="2">
    <source>
        <dbReference type="ARBA" id="ARBA00022676"/>
    </source>
</evidence>
<protein>
    <recommendedName>
        <fullName evidence="5">Glycosyltransferase</fullName>
        <ecNumber evidence="5">2.4.1.-</ecNumber>
    </recommendedName>
</protein>
<keyword evidence="3 4" id="KW-0808">Transferase</keyword>
<dbReference type="InterPro" id="IPR050481">
    <property type="entry name" value="UDP-glycosyltransf_plant"/>
</dbReference>
<dbReference type="Gene3D" id="3.40.50.2000">
    <property type="entry name" value="Glycogen Phosphorylase B"/>
    <property type="match status" value="2"/>
</dbReference>
<dbReference type="Pfam" id="PF00201">
    <property type="entry name" value="UDPGT"/>
    <property type="match status" value="1"/>
</dbReference>
<gene>
    <name evidence="6" type="primary">GT3_1</name>
    <name evidence="6" type="ORF">CK203_098620</name>
</gene>
<comment type="caution">
    <text evidence="6">The sequence shown here is derived from an EMBL/GenBank/DDBJ whole genome shotgun (WGS) entry which is preliminary data.</text>
</comment>
<proteinExistence type="inferred from homology"/>
<evidence type="ECO:0000256" key="1">
    <source>
        <dbReference type="ARBA" id="ARBA00009995"/>
    </source>
</evidence>
<dbReference type="PROSITE" id="PS00375">
    <property type="entry name" value="UDPGT"/>
    <property type="match status" value="1"/>
</dbReference>
<accession>A0A438E4R0</accession>
<dbReference type="GO" id="GO:0035251">
    <property type="term" value="F:UDP-glucosyltransferase activity"/>
    <property type="evidence" value="ECO:0007669"/>
    <property type="project" value="InterPro"/>
</dbReference>
<dbReference type="FunFam" id="3.40.50.2000:FF:000056">
    <property type="entry name" value="Glycosyltransferase"/>
    <property type="match status" value="1"/>
</dbReference>
<organism evidence="6 7">
    <name type="scientific">Vitis vinifera</name>
    <name type="common">Grape</name>
    <dbReference type="NCBI Taxonomy" id="29760"/>
    <lineage>
        <taxon>Eukaryota</taxon>
        <taxon>Viridiplantae</taxon>
        <taxon>Streptophyta</taxon>
        <taxon>Embryophyta</taxon>
        <taxon>Tracheophyta</taxon>
        <taxon>Spermatophyta</taxon>
        <taxon>Magnoliopsida</taxon>
        <taxon>eudicotyledons</taxon>
        <taxon>Gunneridae</taxon>
        <taxon>Pentapetalae</taxon>
        <taxon>rosids</taxon>
        <taxon>Vitales</taxon>
        <taxon>Vitaceae</taxon>
        <taxon>Viteae</taxon>
        <taxon>Vitis</taxon>
    </lineage>
</organism>
<evidence type="ECO:0000256" key="3">
    <source>
        <dbReference type="ARBA" id="ARBA00022679"/>
    </source>
</evidence>
<dbReference type="Proteomes" id="UP000288805">
    <property type="component" value="Unassembled WGS sequence"/>
</dbReference>
<dbReference type="FunFam" id="3.40.50.2000:FF:000080">
    <property type="entry name" value="Glycosyltransferase"/>
    <property type="match status" value="1"/>
</dbReference>
<keyword evidence="2 4" id="KW-0328">Glycosyltransferase</keyword>
<dbReference type="PANTHER" id="PTHR48048">
    <property type="entry name" value="GLYCOSYLTRANSFERASE"/>
    <property type="match status" value="1"/>
</dbReference>
<evidence type="ECO:0000313" key="6">
    <source>
        <dbReference type="EMBL" id="RVW42698.1"/>
    </source>
</evidence>
<evidence type="ECO:0000256" key="4">
    <source>
        <dbReference type="RuleBase" id="RU003718"/>
    </source>
</evidence>
<comment type="similarity">
    <text evidence="1 4">Belongs to the UDP-glycosyltransferase family.</text>
</comment>
<dbReference type="CDD" id="cd03784">
    <property type="entry name" value="GT1_Gtf-like"/>
    <property type="match status" value="1"/>
</dbReference>
<evidence type="ECO:0000313" key="7">
    <source>
        <dbReference type="Proteomes" id="UP000288805"/>
    </source>
</evidence>
<evidence type="ECO:0000256" key="5">
    <source>
        <dbReference type="RuleBase" id="RU362057"/>
    </source>
</evidence>
<dbReference type="EC" id="2.4.1.-" evidence="5"/>
<dbReference type="AlphaFoldDB" id="A0A438E4R0"/>
<dbReference type="PANTHER" id="PTHR48048:SF88">
    <property type="entry name" value="GLYCOSYLTRANSFERASE"/>
    <property type="match status" value="1"/>
</dbReference>
<dbReference type="SUPFAM" id="SSF53756">
    <property type="entry name" value="UDP-Glycosyltransferase/glycogen phosphorylase"/>
    <property type="match status" value="1"/>
</dbReference>
<dbReference type="EMBL" id="QGNW01001395">
    <property type="protein sequence ID" value="RVW42698.1"/>
    <property type="molecule type" value="Genomic_DNA"/>
</dbReference>
<dbReference type="InterPro" id="IPR002213">
    <property type="entry name" value="UDP_glucos_trans"/>
</dbReference>
<dbReference type="InterPro" id="IPR035595">
    <property type="entry name" value="UDP_glycos_trans_CS"/>
</dbReference>
<reference evidence="6 7" key="1">
    <citation type="journal article" date="2018" name="PLoS Genet.">
        <title>Population sequencing reveals clonal diversity and ancestral inbreeding in the grapevine cultivar Chardonnay.</title>
        <authorList>
            <person name="Roach M.J."/>
            <person name="Johnson D.L."/>
            <person name="Bohlmann J."/>
            <person name="van Vuuren H.J."/>
            <person name="Jones S.J."/>
            <person name="Pretorius I.S."/>
            <person name="Schmidt S.A."/>
            <person name="Borneman A.R."/>
        </authorList>
    </citation>
    <scope>NUCLEOTIDE SEQUENCE [LARGE SCALE GENOMIC DNA]</scope>
    <source>
        <strain evidence="7">cv. Chardonnay</strain>
        <tissue evidence="6">Leaf</tissue>
    </source>
</reference>